<dbReference type="EMBL" id="JAFBDQ010000007">
    <property type="protein sequence ID" value="MBM7556854.1"/>
    <property type="molecule type" value="Genomic_DNA"/>
</dbReference>
<evidence type="ECO:0008006" key="4">
    <source>
        <dbReference type="Google" id="ProtNLM"/>
    </source>
</evidence>
<dbReference type="SUPFAM" id="SSF53474">
    <property type="entry name" value="alpha/beta-Hydrolases"/>
    <property type="match status" value="1"/>
</dbReference>
<organism evidence="2 3">
    <name type="scientific">Halanaerobacter jeridensis</name>
    <dbReference type="NCBI Taxonomy" id="706427"/>
    <lineage>
        <taxon>Bacteria</taxon>
        <taxon>Bacillati</taxon>
        <taxon>Bacillota</taxon>
        <taxon>Clostridia</taxon>
        <taxon>Halanaerobiales</taxon>
        <taxon>Halobacteroidaceae</taxon>
        <taxon>Halanaerobacter</taxon>
    </lineage>
</organism>
<evidence type="ECO:0000256" key="1">
    <source>
        <dbReference type="SAM" id="MobiDB-lite"/>
    </source>
</evidence>
<evidence type="ECO:0000313" key="2">
    <source>
        <dbReference type="EMBL" id="MBM7556854.1"/>
    </source>
</evidence>
<dbReference type="AlphaFoldDB" id="A0A939BQZ5"/>
<keyword evidence="3" id="KW-1185">Reference proteome</keyword>
<evidence type="ECO:0000313" key="3">
    <source>
        <dbReference type="Proteomes" id="UP000774000"/>
    </source>
</evidence>
<sequence length="1278" mass="149439">MTKREWASDVETLIFSDMVYEDFIDGDDDDTLSHIFSNSKRFYKPDESLRNERFKEYSMSIARMDNWRFIRKEGTNGHKNDFDKKSFGDVIEKFQNDDKYLAQDLGADGCYWDGESSGFYAAAFKHNKRDEIMIAYRGTNQNYEDHLMTNALIASGIPSQQFEKAEQFYRRVKANHGTKETKFTFTGHSLGGGLAQWAAVMADGEVDYQCITWNGIGIKDFTYFTGNEFLGYKEGHLNFLKEVTVGNTMMGDIYQHLKEEEVIREYGNDISNISNQYRTEDRLKKEEIKEKVHEILWRIEYRKWYNNLGLEGQQLYSHISDPEVAEKSDNAVVKNKVKQLKEKIEKEDKVNFELLARKMKFIDQYREYKQRVNQASNYTTKEYAHNIITYVNPYDVTGKVLNHVGNCIVVVKNQELKYSDRGIEKELNELIDKKFGENLEAAIQHGFDVFYPYILVEEDGNVGEPKNRYGDPARIGDITNELSYDYLRSIFKTIILDITNNDTDPLKKLYKKNKAMSRSKSDENFQKNLFELCKLALFNSINKQGRKLEEEDAKNDIKILDKDEVKIRKIDKKTFKERLISGAMEGMAWLSAPNQTAMNKVEQGMIELVIKTYDDQKYTFLLDKDNIKYKLDVSILTQLQNMEQKEIEKLWDWESNLEKKKLLLGTEEITSQEKETIYHSIKDKSFHVTNRYQEIEFKIEFEPNKDLLYGSMIDRANQDVVKTDEELFAYQSGYGAKEEYGGNKHPAGAEINLEEEKIGTKIEIKDLSPNNHSSLQYQEKVYGEYSIENGKREEKLRLTYNYYKEKDLLKIIYGKQDELSIIDFKNGDYDIQLPIPLLGVDYEGQTTNPRLIAVDNKLSTALNLKEVRFKGRGKIKINGEYLKALNIKSIGKKDNSKAYQDQAGYQYYKRDNNLYISYKNKEGNQETLCIINFAEGDYGLWIEEEAPYYVEGSNLVAYYDSWNDSQSEVIQLEENKFLEEEDRIKDQFLWIYPEDEIKKPEKETFDSTNRVVLDNAFFNDSEKEEEPEKGKEGSTQVTHSSGNSDFADKKRLITELTKTSSVDKIEQAANIVISEARRKRKPIIAESIEDYLAGMQLKKKIAADKLKTLDAIKIAETELQLKIDEKLIWDLNDIVRYKNLFKSHEEVTFEIKYSRLVNPICRGIEEFVNASEDSILKAKGKFVLEKVLNRNKLSLKGKLTYKWENDYIWRVGRKKLLHSYGFIDDYLFKKLATQGAARPYKMYSKWSYYLSDSLSLVKKDVDTMRNWHWHDFAMFEHI</sequence>
<protein>
    <recommendedName>
        <fullName evidence="4">Fungal lipase-like domain-containing protein</fullName>
    </recommendedName>
</protein>
<comment type="caution">
    <text evidence="2">The sequence shown here is derived from an EMBL/GenBank/DDBJ whole genome shotgun (WGS) entry which is preliminary data.</text>
</comment>
<feature type="compositionally biased region" description="Polar residues" evidence="1">
    <location>
        <begin position="1034"/>
        <end position="1044"/>
    </location>
</feature>
<dbReference type="Proteomes" id="UP000774000">
    <property type="component" value="Unassembled WGS sequence"/>
</dbReference>
<name>A0A939BQZ5_9FIRM</name>
<proteinExistence type="predicted"/>
<feature type="region of interest" description="Disordered" evidence="1">
    <location>
        <begin position="1017"/>
        <end position="1045"/>
    </location>
</feature>
<dbReference type="RefSeq" id="WP_204701628.1">
    <property type="nucleotide sequence ID" value="NZ_JAFBDQ010000007.1"/>
</dbReference>
<dbReference type="Pfam" id="PF26363">
    <property type="entry name" value="Phospholipase-like"/>
    <property type="match status" value="1"/>
</dbReference>
<dbReference type="Gene3D" id="3.40.50.1820">
    <property type="entry name" value="alpha/beta hydrolase"/>
    <property type="match status" value="1"/>
</dbReference>
<accession>A0A939BQZ5</accession>
<reference evidence="2" key="1">
    <citation type="submission" date="2021-01" db="EMBL/GenBank/DDBJ databases">
        <title>Genomic Encyclopedia of Type Strains, Phase IV (KMG-IV): sequencing the most valuable type-strain genomes for metagenomic binning, comparative biology and taxonomic classification.</title>
        <authorList>
            <person name="Goeker M."/>
        </authorList>
    </citation>
    <scope>NUCLEOTIDE SEQUENCE</scope>
    <source>
        <strain evidence="2">DSM 23230</strain>
    </source>
</reference>
<dbReference type="InterPro" id="IPR029058">
    <property type="entry name" value="AB_hydrolase_fold"/>
</dbReference>
<gene>
    <name evidence="2" type="ORF">JOC47_001705</name>
</gene>